<comment type="caution">
    <text evidence="6">The sequence shown here is derived from an EMBL/GenBank/DDBJ whole genome shotgun (WGS) entry which is preliminary data.</text>
</comment>
<dbReference type="SMART" id="SM00382">
    <property type="entry name" value="AAA"/>
    <property type="match status" value="1"/>
</dbReference>
<dbReference type="PROSITE" id="PS50893">
    <property type="entry name" value="ABC_TRANSPORTER_2"/>
    <property type="match status" value="1"/>
</dbReference>
<dbReference type="GO" id="GO:0005524">
    <property type="term" value="F:ATP binding"/>
    <property type="evidence" value="ECO:0007669"/>
    <property type="project" value="UniProtKB-KW"/>
</dbReference>
<comment type="similarity">
    <text evidence="1">Belongs to the ABC transporter superfamily.</text>
</comment>
<reference evidence="6 7" key="1">
    <citation type="journal article" date="2017" name="Nat. Commun.">
        <title>In situ click chemistry generation of cyclooxygenase-2 inhibitors.</title>
        <authorList>
            <person name="Bhardwaj A."/>
            <person name="Kaur J."/>
            <person name="Wuest M."/>
            <person name="Wuest F."/>
        </authorList>
    </citation>
    <scope>NUCLEOTIDE SEQUENCE [LARGE SCALE GENOMIC DNA]</scope>
    <source>
        <strain evidence="6">S2_018_000_R2_106</strain>
    </source>
</reference>
<sequence length="264" mass="28690">MSSNTPILEVKNIINSFGTHKVHDGLNLQVMKGDILGIVGGSGSGKSVLLKTMTGIRAPTSGKAYINGQPVMQLPVAERAATLGVLFQQGALFSGLTVLENTMAPLKEFTNLKEDECREVAWLKLRLVGLPDNAAAKRPSELSGGMIKRAGLARAMAMDPTVLFLDEPTAGLDPISASEFDELVRELNRSLNLTFVMITHDLDTLFGTCNRVAVLVDKKMTVGTIPELMQNQHPWIHEYFHGERSRAVHASSHKPIKKELSHGA</sequence>
<evidence type="ECO:0000313" key="6">
    <source>
        <dbReference type="EMBL" id="TKW61382.1"/>
    </source>
</evidence>
<dbReference type="InterPro" id="IPR027417">
    <property type="entry name" value="P-loop_NTPase"/>
</dbReference>
<dbReference type="PANTHER" id="PTHR43023:SF3">
    <property type="entry name" value="PROTEIN TRIGALACTOSYLDIACYLGLYCEROL 3, CHLOROPLASTIC"/>
    <property type="match status" value="1"/>
</dbReference>
<dbReference type="EMBL" id="VAFM01000001">
    <property type="protein sequence ID" value="TKW61382.1"/>
    <property type="molecule type" value="Genomic_DNA"/>
</dbReference>
<evidence type="ECO:0000259" key="5">
    <source>
        <dbReference type="PROSITE" id="PS50893"/>
    </source>
</evidence>
<evidence type="ECO:0000256" key="4">
    <source>
        <dbReference type="ARBA" id="ARBA00022840"/>
    </source>
</evidence>
<evidence type="ECO:0000256" key="1">
    <source>
        <dbReference type="ARBA" id="ARBA00005417"/>
    </source>
</evidence>
<keyword evidence="3" id="KW-0547">Nucleotide-binding</keyword>
<dbReference type="InterPro" id="IPR003593">
    <property type="entry name" value="AAA+_ATPase"/>
</dbReference>
<dbReference type="Gene3D" id="3.40.50.300">
    <property type="entry name" value="P-loop containing nucleotide triphosphate hydrolases"/>
    <property type="match status" value="1"/>
</dbReference>
<feature type="domain" description="ABC transporter" evidence="5">
    <location>
        <begin position="8"/>
        <end position="242"/>
    </location>
</feature>
<dbReference type="Proteomes" id="UP000320948">
    <property type="component" value="Unassembled WGS sequence"/>
</dbReference>
<protein>
    <submittedName>
        <fullName evidence="6">ATP-binding cassette domain-containing protein</fullName>
    </submittedName>
</protein>
<gene>
    <name evidence="6" type="ORF">DI628_01790</name>
</gene>
<accession>A0A6N4RBH9</accession>
<dbReference type="PANTHER" id="PTHR43023">
    <property type="entry name" value="PROTEIN TRIGALACTOSYLDIACYLGLYCEROL 3, CHLOROPLASTIC"/>
    <property type="match status" value="1"/>
</dbReference>
<evidence type="ECO:0000256" key="3">
    <source>
        <dbReference type="ARBA" id="ARBA00022741"/>
    </source>
</evidence>
<evidence type="ECO:0000313" key="7">
    <source>
        <dbReference type="Proteomes" id="UP000320948"/>
    </source>
</evidence>
<proteinExistence type="inferred from homology"/>
<evidence type="ECO:0000256" key="2">
    <source>
        <dbReference type="ARBA" id="ARBA00022448"/>
    </source>
</evidence>
<dbReference type="SUPFAM" id="SSF52540">
    <property type="entry name" value="P-loop containing nucleoside triphosphate hydrolases"/>
    <property type="match status" value="1"/>
</dbReference>
<dbReference type="InterPro" id="IPR017871">
    <property type="entry name" value="ABC_transporter-like_CS"/>
</dbReference>
<keyword evidence="2" id="KW-0813">Transport</keyword>
<dbReference type="PROSITE" id="PS00211">
    <property type="entry name" value="ABC_TRANSPORTER_1"/>
    <property type="match status" value="1"/>
</dbReference>
<dbReference type="Pfam" id="PF00005">
    <property type="entry name" value="ABC_tran"/>
    <property type="match status" value="1"/>
</dbReference>
<dbReference type="InterPro" id="IPR003439">
    <property type="entry name" value="ABC_transporter-like_ATP-bd"/>
</dbReference>
<dbReference type="AlphaFoldDB" id="A0A6N4RBH9"/>
<name>A0A6N4RBH9_BLAVI</name>
<organism evidence="6 7">
    <name type="scientific">Blastochloris viridis</name>
    <name type="common">Rhodopseudomonas viridis</name>
    <dbReference type="NCBI Taxonomy" id="1079"/>
    <lineage>
        <taxon>Bacteria</taxon>
        <taxon>Pseudomonadati</taxon>
        <taxon>Pseudomonadota</taxon>
        <taxon>Alphaproteobacteria</taxon>
        <taxon>Hyphomicrobiales</taxon>
        <taxon>Blastochloridaceae</taxon>
        <taxon>Blastochloris</taxon>
    </lineage>
</organism>
<dbReference type="GO" id="GO:0016887">
    <property type="term" value="F:ATP hydrolysis activity"/>
    <property type="evidence" value="ECO:0007669"/>
    <property type="project" value="InterPro"/>
</dbReference>
<keyword evidence="4 6" id="KW-0067">ATP-binding</keyword>